<dbReference type="Pfam" id="PF04570">
    <property type="entry name" value="zf-FLZ"/>
    <property type="match status" value="1"/>
</dbReference>
<keyword evidence="3" id="KW-0862">Zinc</keyword>
<dbReference type="Proteomes" id="UP000515121">
    <property type="component" value="Unplaced"/>
</dbReference>
<keyword evidence="3" id="KW-0863">Zinc-finger</keyword>
<dbReference type="OrthoDB" id="1902692at2759"/>
<dbReference type="PROSITE" id="PS51795">
    <property type="entry name" value="ZF_FLZ"/>
    <property type="match status" value="1"/>
</dbReference>
<keyword evidence="2" id="KW-0479">Metal-binding</keyword>
<feature type="domain" description="FLZ-type" evidence="6">
    <location>
        <begin position="233"/>
        <end position="277"/>
    </location>
</feature>
<evidence type="ECO:0000313" key="8">
    <source>
        <dbReference type="RefSeq" id="XP_022762084.1"/>
    </source>
</evidence>
<name>A0A6P6AB06_DURZI</name>
<protein>
    <submittedName>
        <fullName evidence="8">Protein MARD1-like isoform X1</fullName>
    </submittedName>
</protein>
<accession>A0A6P6AB06</accession>
<feature type="compositionally biased region" description="Polar residues" evidence="5">
    <location>
        <begin position="1"/>
        <end position="12"/>
    </location>
</feature>
<sequence>MADCDTTLQSPSDNKEQKKPISFPRLFTGFTLKAFSDNTEAVMSPTSILDSKPLSAFKNPWWSESRTPKTPEPETRHKLDSKGISLGIFDALRDDDLDSNLSKPVLFGSQLRIQIPSLPPIFAAAESPRTPPEFGLKTRSSQLSSFSSGLSPSPVRKNIETLNSPRVIPGSLSATEMELSEDYTCVISHGPNPRTTHIFDNCIVESCCGVVGFSSSKRGNGFLSDRSSYQSESFLSFCCTCKKNLGQGKDIYMYRGEKAFCSRECRYQEMMLEEGIDHQQVEGVTGCDICRIHFLASDNGVIAVGFFVHSVWLSKLVANGYDHHSDL</sequence>
<dbReference type="AlphaFoldDB" id="A0A6P6AB06"/>
<evidence type="ECO:0000256" key="4">
    <source>
        <dbReference type="PROSITE-ProRule" id="PRU01131"/>
    </source>
</evidence>
<dbReference type="PANTHER" id="PTHR46443">
    <property type="entry name" value="FCS-LIKE ZINC FINGER 8"/>
    <property type="match status" value="1"/>
</dbReference>
<dbReference type="KEGG" id="dzi:111307965"/>
<dbReference type="GeneID" id="111307965"/>
<dbReference type="InterPro" id="IPR007650">
    <property type="entry name" value="Zf-FLZ_dom"/>
</dbReference>
<evidence type="ECO:0000256" key="2">
    <source>
        <dbReference type="ARBA" id="ARBA00022723"/>
    </source>
</evidence>
<feature type="zinc finger region" description="FLZ-type" evidence="4">
    <location>
        <begin position="233"/>
        <end position="277"/>
    </location>
</feature>
<evidence type="ECO:0000256" key="1">
    <source>
        <dbReference type="ARBA" id="ARBA00009374"/>
    </source>
</evidence>
<dbReference type="GO" id="GO:0008270">
    <property type="term" value="F:zinc ion binding"/>
    <property type="evidence" value="ECO:0007669"/>
    <property type="project" value="UniProtKB-KW"/>
</dbReference>
<gene>
    <name evidence="8" type="primary">LOC111307965</name>
</gene>
<keyword evidence="7" id="KW-1185">Reference proteome</keyword>
<evidence type="ECO:0000313" key="7">
    <source>
        <dbReference type="Proteomes" id="UP000515121"/>
    </source>
</evidence>
<evidence type="ECO:0000259" key="6">
    <source>
        <dbReference type="PROSITE" id="PS51795"/>
    </source>
</evidence>
<evidence type="ECO:0000256" key="3">
    <source>
        <dbReference type="ARBA" id="ARBA00022771"/>
    </source>
</evidence>
<dbReference type="InterPro" id="IPR044593">
    <property type="entry name" value="FLZ8/MARD1"/>
</dbReference>
<organism evidence="7 8">
    <name type="scientific">Durio zibethinus</name>
    <name type="common">Durian</name>
    <dbReference type="NCBI Taxonomy" id="66656"/>
    <lineage>
        <taxon>Eukaryota</taxon>
        <taxon>Viridiplantae</taxon>
        <taxon>Streptophyta</taxon>
        <taxon>Embryophyta</taxon>
        <taxon>Tracheophyta</taxon>
        <taxon>Spermatophyta</taxon>
        <taxon>Magnoliopsida</taxon>
        <taxon>eudicotyledons</taxon>
        <taxon>Gunneridae</taxon>
        <taxon>Pentapetalae</taxon>
        <taxon>rosids</taxon>
        <taxon>malvids</taxon>
        <taxon>Malvales</taxon>
        <taxon>Malvaceae</taxon>
        <taxon>Helicteroideae</taxon>
        <taxon>Durio</taxon>
    </lineage>
</organism>
<reference evidence="8" key="1">
    <citation type="submission" date="2025-08" db="UniProtKB">
        <authorList>
            <consortium name="RefSeq"/>
        </authorList>
    </citation>
    <scope>IDENTIFICATION</scope>
    <source>
        <tissue evidence="8">Fruit stalk</tissue>
    </source>
</reference>
<dbReference type="PANTHER" id="PTHR46443:SF21">
    <property type="entry name" value="FCS-LIKE ZINC FINGER 8"/>
    <property type="match status" value="1"/>
</dbReference>
<evidence type="ECO:0000256" key="5">
    <source>
        <dbReference type="SAM" id="MobiDB-lite"/>
    </source>
</evidence>
<comment type="similarity">
    <text evidence="1">Belongs to the FLZ family.</text>
</comment>
<proteinExistence type="inferred from homology"/>
<dbReference type="RefSeq" id="XP_022762084.1">
    <property type="nucleotide sequence ID" value="XM_022906349.1"/>
</dbReference>
<feature type="region of interest" description="Disordered" evidence="5">
    <location>
        <begin position="1"/>
        <end position="20"/>
    </location>
</feature>